<keyword evidence="3" id="KW-1185">Reference proteome</keyword>
<protein>
    <submittedName>
        <fullName evidence="2">Lactonase family protein</fullName>
    </submittedName>
</protein>
<dbReference type="InterPro" id="IPR050282">
    <property type="entry name" value="Cycloisomerase_2"/>
</dbReference>
<dbReference type="EMBL" id="JBGFFE010000013">
    <property type="protein sequence ID" value="MEY8763967.1"/>
    <property type="molecule type" value="Genomic_DNA"/>
</dbReference>
<sequence>MITYAYVGCRTTKERNARGLGIEIYHIDDETGKWEHLYTIGDLINPSYLSFDNEKEFLYTVHGDFSEVSSFSVDHLTGNLTFLNRVSTGGINPVFLTPDKTNSYMIVANLQTGTVVSLPRNEDGSLGNVKDKFIITGEKEGDVSHPHQTMFDNTQKYLLVPAQGRHAGISKTTVLSFDSNSGSFSEKYILQTRELAEARHVAFHPNNRFLYLVNEKDNTVCFHIFDEQTGIMEPKQILSTLPETYTGNGQASGIVVSHDGKYLYVSNRKHDSIAIYKINTRTGMLKSIGWSSTLGNTPRFITIDPTGQILYVANEDSDTIIPFSIQPDGRLIHTGQIIETGSPVCIIFS</sequence>
<evidence type="ECO:0000313" key="2">
    <source>
        <dbReference type="EMBL" id="MEY8763967.1"/>
    </source>
</evidence>
<dbReference type="Pfam" id="PF10282">
    <property type="entry name" value="Lactonase"/>
    <property type="match status" value="1"/>
</dbReference>
<dbReference type="Gene3D" id="2.130.10.10">
    <property type="entry name" value="YVTN repeat-like/Quinoprotein amine dehydrogenase"/>
    <property type="match status" value="1"/>
</dbReference>
<proteinExistence type="inferred from homology"/>
<dbReference type="PANTHER" id="PTHR30344:SF1">
    <property type="entry name" value="6-PHOSPHOGLUCONOLACTONASE"/>
    <property type="match status" value="1"/>
</dbReference>
<dbReference type="Proteomes" id="UP001565220">
    <property type="component" value="Unassembled WGS sequence"/>
</dbReference>
<dbReference type="InterPro" id="IPR019405">
    <property type="entry name" value="Lactonase_7-beta_prop"/>
</dbReference>
<dbReference type="RefSeq" id="WP_369869049.1">
    <property type="nucleotide sequence ID" value="NZ_JBGFFE010000013.1"/>
</dbReference>
<comment type="similarity">
    <text evidence="1">Belongs to the cycloisomerase 2 family.</text>
</comment>
<dbReference type="PANTHER" id="PTHR30344">
    <property type="entry name" value="6-PHOSPHOGLUCONOLACTONASE-RELATED"/>
    <property type="match status" value="1"/>
</dbReference>
<evidence type="ECO:0000256" key="1">
    <source>
        <dbReference type="ARBA" id="ARBA00005564"/>
    </source>
</evidence>
<gene>
    <name evidence="2" type="ORF">AB8S09_10010</name>
</gene>
<dbReference type="InterPro" id="IPR011048">
    <property type="entry name" value="Haem_d1_sf"/>
</dbReference>
<evidence type="ECO:0000313" key="3">
    <source>
        <dbReference type="Proteomes" id="UP001565220"/>
    </source>
</evidence>
<organism evidence="2 3">
    <name type="scientific">Clostridium lapidicellarium</name>
    <dbReference type="NCBI Taxonomy" id="3240931"/>
    <lineage>
        <taxon>Bacteria</taxon>
        <taxon>Bacillati</taxon>
        <taxon>Bacillota</taxon>
        <taxon>Clostridia</taxon>
        <taxon>Eubacteriales</taxon>
        <taxon>Clostridiaceae</taxon>
        <taxon>Clostridium</taxon>
    </lineage>
</organism>
<accession>A0ABV4DYI6</accession>
<comment type="caution">
    <text evidence="2">The sequence shown here is derived from an EMBL/GenBank/DDBJ whole genome shotgun (WGS) entry which is preliminary data.</text>
</comment>
<name>A0ABV4DYI6_9CLOT</name>
<dbReference type="SUPFAM" id="SSF51004">
    <property type="entry name" value="C-terminal (heme d1) domain of cytochrome cd1-nitrite reductase"/>
    <property type="match status" value="1"/>
</dbReference>
<reference evidence="2 3" key="1">
    <citation type="submission" date="2024-08" db="EMBL/GenBank/DDBJ databases">
        <title>Clostridium lapicellarii sp. nov., and Clostridium renhuaiense sp. nov., two species isolated from the mud in a fermentation cellar used for producing sauce-flavour Chinese liquors.</title>
        <authorList>
            <person name="Yang F."/>
            <person name="Wang H."/>
            <person name="Chen L.Q."/>
            <person name="Zhou N."/>
            <person name="Lu J.J."/>
            <person name="Pu X.X."/>
            <person name="Wan B."/>
            <person name="Wang L."/>
            <person name="Liu S.J."/>
        </authorList>
    </citation>
    <scope>NUCLEOTIDE SEQUENCE [LARGE SCALE GENOMIC DNA]</scope>
    <source>
        <strain evidence="2 3">MT-113</strain>
    </source>
</reference>
<dbReference type="InterPro" id="IPR015943">
    <property type="entry name" value="WD40/YVTN_repeat-like_dom_sf"/>
</dbReference>